<proteinExistence type="predicted"/>
<keyword evidence="2" id="KW-1185">Reference proteome</keyword>
<organism evidence="1 2">
    <name type="scientific">Trueperella bonasi</name>
    <dbReference type="NCBI Taxonomy" id="312286"/>
    <lineage>
        <taxon>Bacteria</taxon>
        <taxon>Bacillati</taxon>
        <taxon>Actinomycetota</taxon>
        <taxon>Actinomycetes</taxon>
        <taxon>Actinomycetales</taxon>
        <taxon>Actinomycetaceae</taxon>
        <taxon>Trueperella</taxon>
    </lineage>
</organism>
<reference evidence="1 2" key="1">
    <citation type="submission" date="2023-07" db="EMBL/GenBank/DDBJ databases">
        <title>Sequencing the genomes of 1000 actinobacteria strains.</title>
        <authorList>
            <person name="Klenk H.-P."/>
        </authorList>
    </citation>
    <scope>NUCLEOTIDE SEQUENCE [LARGE SCALE GENOMIC DNA]</scope>
    <source>
        <strain evidence="1 2">DSM 17163</strain>
    </source>
</reference>
<protein>
    <recommendedName>
        <fullName evidence="3">Ornithine cyclodeaminase</fullName>
    </recommendedName>
</protein>
<dbReference type="Proteomes" id="UP001243212">
    <property type="component" value="Unassembled WGS sequence"/>
</dbReference>
<dbReference type="Gene3D" id="3.40.50.10860">
    <property type="entry name" value="Leucine Dehydrogenase, chain A, domain 1"/>
    <property type="match status" value="1"/>
</dbReference>
<dbReference type="EMBL" id="JAUSQX010000001">
    <property type="protein sequence ID" value="MDP9805435.1"/>
    <property type="molecule type" value="Genomic_DNA"/>
</dbReference>
<sequence>MTLGVSQLNPGPFELSGADVIVSDSDPTPALFDVFRGTSGFAFELSSAPELRARCDFIDGIAKLAGALDTVVFQPAGSSELVVGFAALPGALERSISLGFGSYCGRGASRSTAVIVGAGAAAACAIAAVVPHGFDEIVIASDSPGPAIGAAHRMEIEISHVPYSAVESANIDLLINTEENRINAQPKAVCDLTGAWEDFAGGYVPPKKITAHQRQDQVRVLTGKSPSIADILAVS</sequence>
<comment type="caution">
    <text evidence="1">The sequence shown here is derived from an EMBL/GenBank/DDBJ whole genome shotgun (WGS) entry which is preliminary data.</text>
</comment>
<evidence type="ECO:0000313" key="1">
    <source>
        <dbReference type="EMBL" id="MDP9805435.1"/>
    </source>
</evidence>
<dbReference type="InterPro" id="IPR036291">
    <property type="entry name" value="NAD(P)-bd_dom_sf"/>
</dbReference>
<dbReference type="Gene3D" id="3.40.50.720">
    <property type="entry name" value="NAD(P)-binding Rossmann-like Domain"/>
    <property type="match status" value="1"/>
</dbReference>
<accession>A0ABT9NDI7</accession>
<gene>
    <name evidence="1" type="ORF">J2S70_000017</name>
</gene>
<name>A0ABT9NDI7_9ACTO</name>
<dbReference type="SUPFAM" id="SSF51735">
    <property type="entry name" value="NAD(P)-binding Rossmann-fold domains"/>
    <property type="match status" value="1"/>
</dbReference>
<evidence type="ECO:0000313" key="2">
    <source>
        <dbReference type="Proteomes" id="UP001243212"/>
    </source>
</evidence>
<evidence type="ECO:0008006" key="3">
    <source>
        <dbReference type="Google" id="ProtNLM"/>
    </source>
</evidence>
<dbReference type="RefSeq" id="WP_307681720.1">
    <property type="nucleotide sequence ID" value="NZ_JAUSQX010000001.1"/>
</dbReference>